<comment type="catalytic activity">
    <reaction evidence="1 5">
        <text>a uridine in RNA = a pseudouridine in RNA</text>
        <dbReference type="Rhea" id="RHEA:48348"/>
        <dbReference type="Rhea" id="RHEA-COMP:12068"/>
        <dbReference type="Rhea" id="RHEA-COMP:12069"/>
        <dbReference type="ChEBI" id="CHEBI:65314"/>
        <dbReference type="ChEBI" id="CHEBI:65315"/>
    </reaction>
</comment>
<accession>A0A3B0BED6</accession>
<feature type="domain" description="Pseudouridine synthase RsuA/RluA-like" evidence="6">
    <location>
        <begin position="56"/>
        <end position="205"/>
    </location>
</feature>
<dbReference type="FunFam" id="3.30.2350.10:FF:000005">
    <property type="entry name" value="Pseudouridine synthase"/>
    <property type="match status" value="1"/>
</dbReference>
<dbReference type="CDD" id="cd02869">
    <property type="entry name" value="PseudoU_synth_RluA_like"/>
    <property type="match status" value="1"/>
</dbReference>
<dbReference type="AlphaFoldDB" id="A0A3B0BED6"/>
<feature type="active site" evidence="4">
    <location>
        <position position="101"/>
    </location>
</feature>
<comment type="caution">
    <text evidence="7">The sequence shown here is derived from an EMBL/GenBank/DDBJ whole genome shotgun (WGS) entry which is preliminary data.</text>
</comment>
<evidence type="ECO:0000256" key="3">
    <source>
        <dbReference type="ARBA" id="ARBA00023235"/>
    </source>
</evidence>
<dbReference type="EC" id="5.4.99.-" evidence="5"/>
<evidence type="ECO:0000256" key="1">
    <source>
        <dbReference type="ARBA" id="ARBA00000073"/>
    </source>
</evidence>
<dbReference type="PANTHER" id="PTHR21600:SF71">
    <property type="entry name" value="PSEUDOURIDINE SYNTHASE"/>
    <property type="match status" value="1"/>
</dbReference>
<dbReference type="GO" id="GO:0003723">
    <property type="term" value="F:RNA binding"/>
    <property type="evidence" value="ECO:0007669"/>
    <property type="project" value="InterPro"/>
</dbReference>
<dbReference type="Gene3D" id="3.30.2350.10">
    <property type="entry name" value="Pseudouridine synthase"/>
    <property type="match status" value="1"/>
</dbReference>
<evidence type="ECO:0000259" key="6">
    <source>
        <dbReference type="Pfam" id="PF00849"/>
    </source>
</evidence>
<dbReference type="GO" id="GO:0009982">
    <property type="term" value="F:pseudouridine synthase activity"/>
    <property type="evidence" value="ECO:0007669"/>
    <property type="project" value="InterPro"/>
</dbReference>
<dbReference type="Pfam" id="PF00849">
    <property type="entry name" value="PseudoU_synth_2"/>
    <property type="match status" value="1"/>
</dbReference>
<organism evidence="7 8">
    <name type="scientific">Paenibacillus ginsengarvi</name>
    <dbReference type="NCBI Taxonomy" id="400777"/>
    <lineage>
        <taxon>Bacteria</taxon>
        <taxon>Bacillati</taxon>
        <taxon>Bacillota</taxon>
        <taxon>Bacilli</taxon>
        <taxon>Bacillales</taxon>
        <taxon>Paenibacillaceae</taxon>
        <taxon>Paenibacillus</taxon>
    </lineage>
</organism>
<comment type="function">
    <text evidence="5">Responsible for synthesis of pseudouridine from uracil.</text>
</comment>
<dbReference type="OrthoDB" id="9773999at2"/>
<evidence type="ECO:0000256" key="4">
    <source>
        <dbReference type="PIRSR" id="PIRSR606225-1"/>
    </source>
</evidence>
<dbReference type="InterPro" id="IPR006145">
    <property type="entry name" value="PsdUridine_synth_RsuA/RluA"/>
</dbReference>
<dbReference type="GO" id="GO:0140098">
    <property type="term" value="F:catalytic activity, acting on RNA"/>
    <property type="evidence" value="ECO:0007669"/>
    <property type="project" value="UniProtKB-ARBA"/>
</dbReference>
<dbReference type="SUPFAM" id="SSF55120">
    <property type="entry name" value="Pseudouridine synthase"/>
    <property type="match status" value="1"/>
</dbReference>
<dbReference type="InterPro" id="IPR020103">
    <property type="entry name" value="PsdUridine_synth_cat_dom_sf"/>
</dbReference>
<dbReference type="EMBL" id="RBAH01000030">
    <property type="protein sequence ID" value="RKN70694.1"/>
    <property type="molecule type" value="Genomic_DNA"/>
</dbReference>
<comment type="similarity">
    <text evidence="2 5">Belongs to the pseudouridine synthase RluA family.</text>
</comment>
<name>A0A3B0BED6_9BACL</name>
<reference evidence="7 8" key="1">
    <citation type="journal article" date="2007" name="Int. J. Syst. Evol. Microbiol.">
        <title>Paenibacillus ginsengarvi sp. nov., isolated from soil from ginseng cultivation.</title>
        <authorList>
            <person name="Yoon M.H."/>
            <person name="Ten L.N."/>
            <person name="Im W.T."/>
        </authorList>
    </citation>
    <scope>NUCLEOTIDE SEQUENCE [LARGE SCALE GENOMIC DNA]</scope>
    <source>
        <strain evidence="7 8">KCTC 13059</strain>
    </source>
</reference>
<evidence type="ECO:0000313" key="8">
    <source>
        <dbReference type="Proteomes" id="UP000282311"/>
    </source>
</evidence>
<evidence type="ECO:0000256" key="2">
    <source>
        <dbReference type="ARBA" id="ARBA00010876"/>
    </source>
</evidence>
<keyword evidence="8" id="KW-1185">Reference proteome</keyword>
<sequence>MKQLPIAAKLADKLIASNEAVKQGNHLRLKLFPQESPGFPADWEELNILYEDDFTLVVNKPAGVEVHPSVQGQRGTLAHAVAAYYEASGQSCRVRHIHRLDKDTTGPVLYAKNEFAHYEFDKAMREKKIERIYLAVAEGVFTQKRGKIDKPIGQDRHHSTRRRVSETGEPAVTLFDVVDTFADHTLVRLRLETGRTHQIRVHLSSIDHPLAGDGMYGGTRRYIHRQALHGERLVWIHPWTGERMEVRASLPADMGKLLDDLRAE</sequence>
<dbReference type="NCBIfam" id="TIGR00005">
    <property type="entry name" value="rluA_subfam"/>
    <property type="match status" value="1"/>
</dbReference>
<evidence type="ECO:0000256" key="5">
    <source>
        <dbReference type="RuleBase" id="RU362028"/>
    </source>
</evidence>
<dbReference type="PANTHER" id="PTHR21600">
    <property type="entry name" value="MITOCHONDRIAL RNA PSEUDOURIDINE SYNTHASE"/>
    <property type="match status" value="1"/>
</dbReference>
<keyword evidence="3 5" id="KW-0413">Isomerase</keyword>
<gene>
    <name evidence="7" type="ORF">D7M11_29740</name>
</gene>
<dbReference type="InterPro" id="IPR006225">
    <property type="entry name" value="PsdUridine_synth_RluC/D"/>
</dbReference>
<protein>
    <recommendedName>
        <fullName evidence="5">Pseudouridine synthase</fullName>
        <ecNumber evidence="5">5.4.99.-</ecNumber>
    </recommendedName>
</protein>
<dbReference type="Proteomes" id="UP000282311">
    <property type="component" value="Unassembled WGS sequence"/>
</dbReference>
<dbReference type="GO" id="GO:0000455">
    <property type="term" value="P:enzyme-directed rRNA pseudouridine synthesis"/>
    <property type="evidence" value="ECO:0007669"/>
    <property type="project" value="TreeGrafter"/>
</dbReference>
<evidence type="ECO:0000313" key="7">
    <source>
        <dbReference type="EMBL" id="RKN70694.1"/>
    </source>
</evidence>
<proteinExistence type="inferred from homology"/>
<dbReference type="InterPro" id="IPR050188">
    <property type="entry name" value="RluA_PseudoU_synthase"/>
</dbReference>